<dbReference type="OrthoDB" id="5100704at2759"/>
<feature type="compositionally biased region" description="Basic residues" evidence="1">
    <location>
        <begin position="1"/>
        <end position="22"/>
    </location>
</feature>
<sequence length="230" mass="25595">MDTKHRDRYRVSKTRLHGKGEKKRPGASGNAEHNAPKRPEMYSQNINAQNESQTPRNDAPLQGEATRHDNPQRDTSHNDANKEDTPSQRPPLATFNLLLILPRVKICADTTLLIRNPRADGPQTDICARIPGSENNWAARVSCYDGLCDLYDWIRGNSGEEHPEIWMYVSSNPPTFINIKVILAVSLSEPVSIVAFTNPLPSGRTLVSLASHPLFGLRAILGEEGSKWLV</sequence>
<dbReference type="AlphaFoldDB" id="A0A8H4JFN6"/>
<gene>
    <name evidence="2" type="ORF">FACUT_10175</name>
</gene>
<protein>
    <submittedName>
        <fullName evidence="2">Uncharacterized protein</fullName>
    </submittedName>
</protein>
<evidence type="ECO:0000313" key="3">
    <source>
        <dbReference type="Proteomes" id="UP000536711"/>
    </source>
</evidence>
<organism evidence="2 3">
    <name type="scientific">Fusarium acutatum</name>
    <dbReference type="NCBI Taxonomy" id="78861"/>
    <lineage>
        <taxon>Eukaryota</taxon>
        <taxon>Fungi</taxon>
        <taxon>Dikarya</taxon>
        <taxon>Ascomycota</taxon>
        <taxon>Pezizomycotina</taxon>
        <taxon>Sordariomycetes</taxon>
        <taxon>Hypocreomycetidae</taxon>
        <taxon>Hypocreales</taxon>
        <taxon>Nectriaceae</taxon>
        <taxon>Fusarium</taxon>
        <taxon>Fusarium fujikuroi species complex</taxon>
    </lineage>
</organism>
<proteinExistence type="predicted"/>
<comment type="caution">
    <text evidence="2">The sequence shown here is derived from an EMBL/GenBank/DDBJ whole genome shotgun (WGS) entry which is preliminary data.</text>
</comment>
<reference evidence="2 3" key="1">
    <citation type="submission" date="2020-01" db="EMBL/GenBank/DDBJ databases">
        <title>Identification and distribution of gene clusters putatively required for synthesis of sphingolipid metabolism inhibitors in phylogenetically diverse species of the filamentous fungus Fusarium.</title>
        <authorList>
            <person name="Kim H.-S."/>
            <person name="Busman M."/>
            <person name="Brown D.W."/>
            <person name="Divon H."/>
            <person name="Uhlig S."/>
            <person name="Proctor R.H."/>
        </authorList>
    </citation>
    <scope>NUCLEOTIDE SEQUENCE [LARGE SCALE GENOMIC DNA]</scope>
    <source>
        <strain evidence="2 3">NRRL 13308</strain>
    </source>
</reference>
<dbReference type="Proteomes" id="UP000536711">
    <property type="component" value="Unassembled WGS sequence"/>
</dbReference>
<evidence type="ECO:0000256" key="1">
    <source>
        <dbReference type="SAM" id="MobiDB-lite"/>
    </source>
</evidence>
<name>A0A8H4JFN6_9HYPO</name>
<keyword evidence="3" id="KW-1185">Reference proteome</keyword>
<feature type="compositionally biased region" description="Polar residues" evidence="1">
    <location>
        <begin position="42"/>
        <end position="56"/>
    </location>
</feature>
<accession>A0A8H4JFN6</accession>
<evidence type="ECO:0000313" key="2">
    <source>
        <dbReference type="EMBL" id="KAF4424869.1"/>
    </source>
</evidence>
<dbReference type="EMBL" id="JAADJF010000313">
    <property type="protein sequence ID" value="KAF4424869.1"/>
    <property type="molecule type" value="Genomic_DNA"/>
</dbReference>
<feature type="region of interest" description="Disordered" evidence="1">
    <location>
        <begin position="1"/>
        <end position="90"/>
    </location>
</feature>
<feature type="compositionally biased region" description="Basic and acidic residues" evidence="1">
    <location>
        <begin position="65"/>
        <end position="86"/>
    </location>
</feature>